<dbReference type="RefSeq" id="WP_114365606.1">
    <property type="nucleotide sequence ID" value="NZ_BHZF01000001.1"/>
</dbReference>
<keyword evidence="3" id="KW-1185">Reference proteome</keyword>
<dbReference type="GO" id="GO:0005975">
    <property type="term" value="P:carbohydrate metabolic process"/>
    <property type="evidence" value="ECO:0007669"/>
    <property type="project" value="InterPro"/>
</dbReference>
<dbReference type="GO" id="GO:0008184">
    <property type="term" value="F:glycogen phosphorylase activity"/>
    <property type="evidence" value="ECO:0007669"/>
    <property type="project" value="InterPro"/>
</dbReference>
<comment type="caution">
    <text evidence="2">The sequence shown here is derived from an EMBL/GenBank/DDBJ whole genome shotgun (WGS) entry which is preliminary data.</text>
</comment>
<evidence type="ECO:0000256" key="1">
    <source>
        <dbReference type="ARBA" id="ARBA00006047"/>
    </source>
</evidence>
<sequence>MNFQDLPYLPAGEYSKRVAYFSMEFAIDQCLKIYGGGLGFLSGSHMRSAYELKQNLIGIGILWKYGYYDQNRNSDQTLRVDFIEKNYTFLEDTGIVIDVHIFDNPHVKVKVYKLNPETFQTVPVYLLSTDIPENDYLSRTITYRLYDDNELTRVAQSIVLGQGGAKLVELLGGADVYHLNEGHALPAFTYLYGKAQDKETICRKFVFTTHTPEKAGNEEHSLDLLKKINFFPGWTEHEIKKITHQTPGVVNYTLVALRLAKRANAVSRLHGEVARQMWRDFEDICEIDHITNAQSLTYWGDAPIQAALANKDYEAIVSRKKELKNELFRVVADQTGKFFDPDVITIVWARRFAAYKRPDLLFRDLDRFMALLENKKYPVQIIWAGKPYPTDYRAIDIFNQIVYLTRHLPNACILTGYELELSRILKNGTDVWLNTPRKLREASGTSGMTAAMNGAVNFSINDGWMVEFGQHRKNCYLIPDTTAPGIVDIQDREDFENLYKVLEEELLPDFYEGKGQWKEVMMNSMTDVLKYFISDRMADEYYKKLYHFSPEKDLNQDSSKKKKTRRAT</sequence>
<dbReference type="SUPFAM" id="SSF53756">
    <property type="entry name" value="UDP-Glycosyltransferase/glycogen phosphorylase"/>
    <property type="match status" value="1"/>
</dbReference>
<dbReference type="NCBIfam" id="TIGR02094">
    <property type="entry name" value="more_P_ylases"/>
    <property type="match status" value="2"/>
</dbReference>
<dbReference type="InterPro" id="IPR011834">
    <property type="entry name" value="Agluc_phsphrylas"/>
</dbReference>
<proteinExistence type="inferred from homology"/>
<dbReference type="InterPro" id="IPR000811">
    <property type="entry name" value="Glyco_trans_35"/>
</dbReference>
<dbReference type="InterPro" id="IPR052182">
    <property type="entry name" value="Glycogen/Maltodextrin_Phosph"/>
</dbReference>
<evidence type="ECO:0000313" key="2">
    <source>
        <dbReference type="EMBL" id="RCX05026.1"/>
    </source>
</evidence>
<dbReference type="PANTHER" id="PTHR42655:SF1">
    <property type="entry name" value="GLYCOGEN PHOSPHORYLASE"/>
    <property type="match status" value="1"/>
</dbReference>
<dbReference type="PANTHER" id="PTHR42655">
    <property type="entry name" value="GLYCOGEN PHOSPHORYLASE"/>
    <property type="match status" value="1"/>
</dbReference>
<evidence type="ECO:0000313" key="3">
    <source>
        <dbReference type="Proteomes" id="UP000253517"/>
    </source>
</evidence>
<comment type="similarity">
    <text evidence="1">Belongs to the glycogen phosphorylase family.</text>
</comment>
<accession>A0A369A9P1</accession>
<reference evidence="2 3" key="1">
    <citation type="submission" date="2018-07" db="EMBL/GenBank/DDBJ databases">
        <title>Genomic Encyclopedia of Type Strains, Phase IV (KMG-IV): sequencing the most valuable type-strain genomes for metagenomic binning, comparative biology and taxonomic classification.</title>
        <authorList>
            <person name="Goeker M."/>
        </authorList>
    </citation>
    <scope>NUCLEOTIDE SEQUENCE [LARGE SCALE GENOMIC DNA]</scope>
    <source>
        <strain evidence="2 3">DSM 21410</strain>
    </source>
</reference>
<dbReference type="EMBL" id="QPJS01000001">
    <property type="protein sequence ID" value="RCX05026.1"/>
    <property type="molecule type" value="Genomic_DNA"/>
</dbReference>
<dbReference type="Proteomes" id="UP000253517">
    <property type="component" value="Unassembled WGS sequence"/>
</dbReference>
<dbReference type="Pfam" id="PF00343">
    <property type="entry name" value="Phosphorylase"/>
    <property type="match status" value="1"/>
</dbReference>
<dbReference type="Gene3D" id="3.40.50.2000">
    <property type="entry name" value="Glycogen Phosphorylase B"/>
    <property type="match status" value="2"/>
</dbReference>
<name>A0A369A9P1_9FLAO</name>
<gene>
    <name evidence="2" type="ORF">DES35_101305</name>
</gene>
<dbReference type="AlphaFoldDB" id="A0A369A9P1"/>
<organism evidence="2 3">
    <name type="scientific">Schleiferia thermophila</name>
    <dbReference type="NCBI Taxonomy" id="884107"/>
    <lineage>
        <taxon>Bacteria</taxon>
        <taxon>Pseudomonadati</taxon>
        <taxon>Bacteroidota</taxon>
        <taxon>Flavobacteriia</taxon>
        <taxon>Flavobacteriales</taxon>
        <taxon>Schleiferiaceae</taxon>
        <taxon>Schleiferia</taxon>
    </lineage>
</organism>
<dbReference type="GO" id="GO:0030170">
    <property type="term" value="F:pyridoxal phosphate binding"/>
    <property type="evidence" value="ECO:0007669"/>
    <property type="project" value="InterPro"/>
</dbReference>
<protein>
    <submittedName>
        <fullName evidence="2">Starch phosphorylase</fullName>
    </submittedName>
</protein>